<evidence type="ECO:0000313" key="7">
    <source>
        <dbReference type="Proteomes" id="UP000076962"/>
    </source>
</evidence>
<sequence>MSSNQSNSFESGSSIKPIPPERVLELFYGFNVTQVIYVTAKLGLADHLNNAAKTCEELALELGVNAKVLHHIMRFMIYLGFVTVDKKGGYQLTPFGSYLRSDTPNSLVGTALSVGSLHYPTWGNLLHSLQTGKAAFDKTFQMGIYEYLGQNTEANTHFNQWVEEITRDRNLPLLNEYDFSSIKHFIDVGGGTGILTAAVLKKHQNLQATLFEQAHVIDEAEKLLNEAGVSERCQIIEGDFFDTIPEGGELYILSRVLLNWDDENALKILKNCRAAMSPSAKLLIMDFVLPNQDETIHEISLSLALLLLFDRLLRTEDEYYELISNAGFQSPKLIKRGTINFIEATVN</sequence>
<dbReference type="Gene3D" id="3.40.50.150">
    <property type="entry name" value="Vaccinia Virus protein VP39"/>
    <property type="match status" value="1"/>
</dbReference>
<dbReference type="SUPFAM" id="SSF53335">
    <property type="entry name" value="S-adenosyl-L-methionine-dependent methyltransferases"/>
    <property type="match status" value="1"/>
</dbReference>
<dbReference type="PANTHER" id="PTHR43712:SF2">
    <property type="entry name" value="O-METHYLTRANSFERASE CICE"/>
    <property type="match status" value="1"/>
</dbReference>
<dbReference type="PIRSF" id="PIRSF005739">
    <property type="entry name" value="O-mtase"/>
    <property type="match status" value="1"/>
</dbReference>
<evidence type="ECO:0000256" key="3">
    <source>
        <dbReference type="ARBA" id="ARBA00022691"/>
    </source>
</evidence>
<evidence type="ECO:0000313" key="6">
    <source>
        <dbReference type="EMBL" id="OAD23151.1"/>
    </source>
</evidence>
<dbReference type="EC" id="2.1.1.-" evidence="6"/>
<dbReference type="InterPro" id="IPR001077">
    <property type="entry name" value="COMT_C"/>
</dbReference>
<proteinExistence type="predicted"/>
<dbReference type="AlphaFoldDB" id="A0A176S4X1"/>
<dbReference type="EMBL" id="LUTY01000520">
    <property type="protein sequence ID" value="OAD23151.1"/>
    <property type="molecule type" value="Genomic_DNA"/>
</dbReference>
<comment type="caution">
    <text evidence="6">The sequence shown here is derived from an EMBL/GenBank/DDBJ whole genome shotgun (WGS) entry which is preliminary data.</text>
</comment>
<gene>
    <name evidence="6" type="ORF">THIOM_001022</name>
</gene>
<dbReference type="Proteomes" id="UP000076962">
    <property type="component" value="Unassembled WGS sequence"/>
</dbReference>
<keyword evidence="3" id="KW-0949">S-adenosyl-L-methionine</keyword>
<dbReference type="PANTHER" id="PTHR43712">
    <property type="entry name" value="PUTATIVE (AFU_ORTHOLOGUE AFUA_4G14580)-RELATED"/>
    <property type="match status" value="1"/>
</dbReference>
<evidence type="ECO:0000259" key="4">
    <source>
        <dbReference type="Pfam" id="PF00891"/>
    </source>
</evidence>
<dbReference type="Pfam" id="PF00891">
    <property type="entry name" value="Methyltransf_2"/>
    <property type="match status" value="1"/>
</dbReference>
<keyword evidence="2 6" id="KW-0808">Transferase</keyword>
<organism evidence="6 7">
    <name type="scientific">Candidatus Thiomargarita nelsonii</name>
    <dbReference type="NCBI Taxonomy" id="1003181"/>
    <lineage>
        <taxon>Bacteria</taxon>
        <taxon>Pseudomonadati</taxon>
        <taxon>Pseudomonadota</taxon>
        <taxon>Gammaproteobacteria</taxon>
        <taxon>Thiotrichales</taxon>
        <taxon>Thiotrichaceae</taxon>
        <taxon>Thiomargarita</taxon>
    </lineage>
</organism>
<dbReference type="InterPro" id="IPR036390">
    <property type="entry name" value="WH_DNA-bd_sf"/>
</dbReference>
<dbReference type="CDD" id="cd02440">
    <property type="entry name" value="AdoMet_MTases"/>
    <property type="match status" value="1"/>
</dbReference>
<dbReference type="Gene3D" id="1.10.10.10">
    <property type="entry name" value="Winged helix-like DNA-binding domain superfamily/Winged helix DNA-binding domain"/>
    <property type="match status" value="1"/>
</dbReference>
<dbReference type="InterPro" id="IPR036388">
    <property type="entry name" value="WH-like_DNA-bd_sf"/>
</dbReference>
<feature type="domain" description="O-methyltransferase C-terminal" evidence="4">
    <location>
        <begin position="122"/>
        <end position="329"/>
    </location>
</feature>
<keyword evidence="1 6" id="KW-0489">Methyltransferase</keyword>
<dbReference type="InterPro" id="IPR016461">
    <property type="entry name" value="COMT-like"/>
</dbReference>
<dbReference type="GO" id="GO:0032259">
    <property type="term" value="P:methylation"/>
    <property type="evidence" value="ECO:0007669"/>
    <property type="project" value="UniProtKB-KW"/>
</dbReference>
<dbReference type="PROSITE" id="PS51683">
    <property type="entry name" value="SAM_OMT_II"/>
    <property type="match status" value="1"/>
</dbReference>
<evidence type="ECO:0000259" key="5">
    <source>
        <dbReference type="Pfam" id="PF08100"/>
    </source>
</evidence>
<dbReference type="Gene3D" id="1.10.287.1350">
    <property type="match status" value="1"/>
</dbReference>
<accession>A0A176S4X1</accession>
<evidence type="ECO:0000256" key="1">
    <source>
        <dbReference type="ARBA" id="ARBA00022603"/>
    </source>
</evidence>
<reference evidence="6 7" key="1">
    <citation type="submission" date="2016-05" db="EMBL/GenBank/DDBJ databases">
        <title>Single-cell genome of chain-forming Candidatus Thiomargarita nelsonii and comparison to other large sulfur-oxidizing bacteria.</title>
        <authorList>
            <person name="Winkel M."/>
            <person name="Salman V."/>
            <person name="Woyke T."/>
            <person name="Schulz-Vogt H."/>
            <person name="Richter M."/>
            <person name="Flood B."/>
            <person name="Bailey J."/>
            <person name="Amann R."/>
            <person name="Mussmann M."/>
        </authorList>
    </citation>
    <scope>NUCLEOTIDE SEQUENCE [LARGE SCALE GENOMIC DNA]</scope>
    <source>
        <strain evidence="6 7">THI036</strain>
    </source>
</reference>
<dbReference type="InterPro" id="IPR012967">
    <property type="entry name" value="COMT_dimerisation"/>
</dbReference>
<dbReference type="InterPro" id="IPR029063">
    <property type="entry name" value="SAM-dependent_MTases_sf"/>
</dbReference>
<protein>
    <submittedName>
        <fullName evidence="6">O-methyltransferase, family 2</fullName>
        <ecNumber evidence="6">2.1.1.-</ecNumber>
    </submittedName>
</protein>
<dbReference type="Pfam" id="PF08100">
    <property type="entry name" value="Dimerisation"/>
    <property type="match status" value="1"/>
</dbReference>
<name>A0A176S4X1_9GAMM</name>
<dbReference type="GO" id="GO:0008171">
    <property type="term" value="F:O-methyltransferase activity"/>
    <property type="evidence" value="ECO:0007669"/>
    <property type="project" value="InterPro"/>
</dbReference>
<evidence type="ECO:0000256" key="2">
    <source>
        <dbReference type="ARBA" id="ARBA00022679"/>
    </source>
</evidence>
<keyword evidence="7" id="KW-1185">Reference proteome</keyword>
<feature type="domain" description="O-methyltransferase dimerisation" evidence="5">
    <location>
        <begin position="24"/>
        <end position="99"/>
    </location>
</feature>
<dbReference type="GO" id="GO:0046983">
    <property type="term" value="F:protein dimerization activity"/>
    <property type="evidence" value="ECO:0007669"/>
    <property type="project" value="InterPro"/>
</dbReference>
<dbReference type="SUPFAM" id="SSF46785">
    <property type="entry name" value="Winged helix' DNA-binding domain"/>
    <property type="match status" value="1"/>
</dbReference>